<evidence type="ECO:0000256" key="1">
    <source>
        <dbReference type="ARBA" id="ARBA00022443"/>
    </source>
</evidence>
<feature type="domain" description="Phorbol-ester/DAG-type" evidence="7">
    <location>
        <begin position="337"/>
        <end position="410"/>
    </location>
</feature>
<protein>
    <submittedName>
        <fullName evidence="8">Uncharacterized protein</fullName>
    </submittedName>
</protein>
<dbReference type="Proteomes" id="UP001050691">
    <property type="component" value="Unassembled WGS sequence"/>
</dbReference>
<sequence length="642" mass="71245">MTIVTLAYGSELPDTMEKIAAVSDAQIGLLADLREMFQARISLEKDYAAKLQAVVRKANEKKFKRLSKIILGPEPFRSWNEETLKSSTLDQAYSSLIASLESTGQDHIAFADSLIQVMDSMKILEKTKEDMIKKQALFYEKLLSVKEKTAADKAKAKSKERATDNKHAERAAKQLEQQKNDMLNCKNTYLTMIAISNQVKNRFYEHDLVLAENADFITSITEVLQHSQTAGLNHLHSLESRIDSVNTALSQVDPAKDQELFIEYNRTQIPFRIPDDFKFEPCEGFYDTCREKLVELKPLLTTKQIEIEKLQKLLEAYTADPSLGSLQDVRESILEAEHQFSHLSISQAILNAEMDMITEALGGNATCKAVLHIPDSILSSIWGLSKQGKTCKTCHISVHSKCELKVPADCSGADDKLAEHSHTSPSPPRTSETASAETSSDPPYNPSSHSVIHEETTHPNAVVLFDFEASSTFELSISAGDSVQLLEVDDGSGWIKVANSQGHKGLIPASYIELSEGRSVDSGMSGVYGPDELSIIEGETIELTAGAEGGQNYGDGWWEGVKSGRKGIFPSNYVGLNQPEDFPLGITTTAISLIKSTIMLCLLHHKIQYKIYSIENLKIEQIERLNWAIVLNFYSITKAWAF</sequence>
<feature type="compositionally biased region" description="Low complexity" evidence="5">
    <location>
        <begin position="429"/>
        <end position="440"/>
    </location>
</feature>
<dbReference type="Gene3D" id="1.20.1270.60">
    <property type="entry name" value="Arfaptin homology (AH) domain/BAR domain"/>
    <property type="match status" value="1"/>
</dbReference>
<dbReference type="SUPFAM" id="SSF50044">
    <property type="entry name" value="SH3-domain"/>
    <property type="match status" value="2"/>
</dbReference>
<keyword evidence="1 4" id="KW-0728">SH3 domain</keyword>
<evidence type="ECO:0000259" key="6">
    <source>
        <dbReference type="PROSITE" id="PS50002"/>
    </source>
</evidence>
<dbReference type="InterPro" id="IPR027267">
    <property type="entry name" value="AH/BAR_dom_sf"/>
</dbReference>
<evidence type="ECO:0000259" key="7">
    <source>
        <dbReference type="PROSITE" id="PS50081"/>
    </source>
</evidence>
<dbReference type="InterPro" id="IPR035459">
    <property type="entry name" value="Bzz1_SH3_1"/>
</dbReference>
<evidence type="ECO:0000256" key="3">
    <source>
        <dbReference type="ARBA" id="ARBA00022833"/>
    </source>
</evidence>
<name>A0AAV5AKP8_9AGAM</name>
<comment type="caution">
    <text evidence="8">The sequence shown here is derived from an EMBL/GenBank/DDBJ whole genome shotgun (WGS) entry which is preliminary data.</text>
</comment>
<dbReference type="GO" id="GO:0046872">
    <property type="term" value="F:metal ion binding"/>
    <property type="evidence" value="ECO:0007669"/>
    <property type="project" value="UniProtKB-KW"/>
</dbReference>
<evidence type="ECO:0000313" key="8">
    <source>
        <dbReference type="EMBL" id="GJJ13445.1"/>
    </source>
</evidence>
<dbReference type="InterPro" id="IPR001060">
    <property type="entry name" value="FCH_dom"/>
</dbReference>
<accession>A0AAV5AKP8</accession>
<dbReference type="Pfam" id="PF00611">
    <property type="entry name" value="FCH"/>
    <property type="match status" value="1"/>
</dbReference>
<dbReference type="InterPro" id="IPR036028">
    <property type="entry name" value="SH3-like_dom_sf"/>
</dbReference>
<evidence type="ECO:0000313" key="9">
    <source>
        <dbReference type="Proteomes" id="UP001050691"/>
    </source>
</evidence>
<dbReference type="Pfam" id="PF07653">
    <property type="entry name" value="SH3_2"/>
    <property type="match status" value="1"/>
</dbReference>
<proteinExistence type="predicted"/>
<dbReference type="PRINTS" id="PR00452">
    <property type="entry name" value="SH3DOMAIN"/>
</dbReference>
<keyword evidence="9" id="KW-1185">Reference proteome</keyword>
<dbReference type="GO" id="GO:0030833">
    <property type="term" value="P:regulation of actin filament polymerization"/>
    <property type="evidence" value="ECO:0007669"/>
    <property type="project" value="TreeGrafter"/>
</dbReference>
<keyword evidence="2" id="KW-0479">Metal-binding</keyword>
<dbReference type="Pfam" id="PF14604">
    <property type="entry name" value="SH3_9"/>
    <property type="match status" value="1"/>
</dbReference>
<dbReference type="EMBL" id="BPWL01000008">
    <property type="protein sequence ID" value="GJJ13445.1"/>
    <property type="molecule type" value="Genomic_DNA"/>
</dbReference>
<dbReference type="PANTHER" id="PTHR15735">
    <property type="entry name" value="FCH AND DOUBLE SH3 DOMAINS PROTEIN"/>
    <property type="match status" value="1"/>
</dbReference>
<dbReference type="PROSITE" id="PS50081">
    <property type="entry name" value="ZF_DAG_PE_2"/>
    <property type="match status" value="1"/>
</dbReference>
<keyword evidence="3" id="KW-0862">Zinc</keyword>
<feature type="domain" description="SH3" evidence="6">
    <location>
        <begin position="456"/>
        <end position="517"/>
    </location>
</feature>
<organism evidence="8 9">
    <name type="scientific">Clathrus columnatus</name>
    <dbReference type="NCBI Taxonomy" id="1419009"/>
    <lineage>
        <taxon>Eukaryota</taxon>
        <taxon>Fungi</taxon>
        <taxon>Dikarya</taxon>
        <taxon>Basidiomycota</taxon>
        <taxon>Agaricomycotina</taxon>
        <taxon>Agaricomycetes</taxon>
        <taxon>Phallomycetidae</taxon>
        <taxon>Phallales</taxon>
        <taxon>Clathraceae</taxon>
        <taxon>Clathrus</taxon>
    </lineage>
</organism>
<dbReference type="PANTHER" id="PTHR15735:SF21">
    <property type="entry name" value="PROTEIN NERVOUS WRECK"/>
    <property type="match status" value="1"/>
</dbReference>
<dbReference type="Pfam" id="PF00130">
    <property type="entry name" value="C1_1"/>
    <property type="match status" value="1"/>
</dbReference>
<evidence type="ECO:0000256" key="2">
    <source>
        <dbReference type="ARBA" id="ARBA00022723"/>
    </source>
</evidence>
<dbReference type="GO" id="GO:0030864">
    <property type="term" value="C:cortical actin cytoskeleton"/>
    <property type="evidence" value="ECO:0007669"/>
    <property type="project" value="UniProtKB-ARBA"/>
</dbReference>
<evidence type="ECO:0000256" key="4">
    <source>
        <dbReference type="PROSITE-ProRule" id="PRU00192"/>
    </source>
</evidence>
<evidence type="ECO:0000256" key="5">
    <source>
        <dbReference type="SAM" id="MobiDB-lite"/>
    </source>
</evidence>
<dbReference type="InterPro" id="IPR001452">
    <property type="entry name" value="SH3_domain"/>
</dbReference>
<dbReference type="SUPFAM" id="SSF57889">
    <property type="entry name" value="Cysteine-rich domain"/>
    <property type="match status" value="1"/>
</dbReference>
<dbReference type="InterPro" id="IPR046349">
    <property type="entry name" value="C1-like_sf"/>
</dbReference>
<dbReference type="SUPFAM" id="SSF103657">
    <property type="entry name" value="BAR/IMD domain-like"/>
    <property type="match status" value="1"/>
</dbReference>
<reference evidence="8" key="1">
    <citation type="submission" date="2021-10" db="EMBL/GenBank/DDBJ databases">
        <title>De novo Genome Assembly of Clathrus columnatus (Basidiomycota, Fungi) Using Illumina and Nanopore Sequence Data.</title>
        <authorList>
            <person name="Ogiso-Tanaka E."/>
            <person name="Itagaki H."/>
            <person name="Hosoya T."/>
            <person name="Hosaka K."/>
        </authorList>
    </citation>
    <scope>NUCLEOTIDE SEQUENCE</scope>
    <source>
        <strain evidence="8">MO-923</strain>
    </source>
</reference>
<feature type="region of interest" description="Disordered" evidence="5">
    <location>
        <begin position="415"/>
        <end position="451"/>
    </location>
</feature>
<dbReference type="AlphaFoldDB" id="A0AAV5AKP8"/>
<dbReference type="GO" id="GO:0030036">
    <property type="term" value="P:actin cytoskeleton organization"/>
    <property type="evidence" value="ECO:0007669"/>
    <property type="project" value="UniProtKB-ARBA"/>
</dbReference>
<dbReference type="Gene3D" id="3.30.60.20">
    <property type="match status" value="1"/>
</dbReference>
<dbReference type="CDD" id="cd11912">
    <property type="entry name" value="SH3_Bzz1_1"/>
    <property type="match status" value="1"/>
</dbReference>
<dbReference type="InterPro" id="IPR002219">
    <property type="entry name" value="PKC_DAG/PE"/>
</dbReference>
<gene>
    <name evidence="8" type="ORF">Clacol_007699</name>
</gene>
<dbReference type="Gene3D" id="2.30.30.40">
    <property type="entry name" value="SH3 Domains"/>
    <property type="match status" value="2"/>
</dbReference>
<dbReference type="SMART" id="SM00326">
    <property type="entry name" value="SH3"/>
    <property type="match status" value="2"/>
</dbReference>
<dbReference type="PROSITE" id="PS50002">
    <property type="entry name" value="SH3"/>
    <property type="match status" value="1"/>
</dbReference>